<dbReference type="Proteomes" id="UP001215598">
    <property type="component" value="Unassembled WGS sequence"/>
</dbReference>
<feature type="compositionally biased region" description="Low complexity" evidence="1">
    <location>
        <begin position="571"/>
        <end position="589"/>
    </location>
</feature>
<dbReference type="AlphaFoldDB" id="A0AAD7MVS5"/>
<feature type="compositionally biased region" description="Basic residues" evidence="1">
    <location>
        <begin position="216"/>
        <end position="225"/>
    </location>
</feature>
<dbReference type="EMBL" id="JARKIB010000128">
    <property type="protein sequence ID" value="KAJ7735185.1"/>
    <property type="molecule type" value="Genomic_DNA"/>
</dbReference>
<feature type="region of interest" description="Disordered" evidence="1">
    <location>
        <begin position="28"/>
        <end position="60"/>
    </location>
</feature>
<reference evidence="2" key="1">
    <citation type="submission" date="2023-03" db="EMBL/GenBank/DDBJ databases">
        <title>Massive genome expansion in bonnet fungi (Mycena s.s.) driven by repeated elements and novel gene families across ecological guilds.</title>
        <authorList>
            <consortium name="Lawrence Berkeley National Laboratory"/>
            <person name="Harder C.B."/>
            <person name="Miyauchi S."/>
            <person name="Viragh M."/>
            <person name="Kuo A."/>
            <person name="Thoen E."/>
            <person name="Andreopoulos B."/>
            <person name="Lu D."/>
            <person name="Skrede I."/>
            <person name="Drula E."/>
            <person name="Henrissat B."/>
            <person name="Morin E."/>
            <person name="Kohler A."/>
            <person name="Barry K."/>
            <person name="LaButti K."/>
            <person name="Morin E."/>
            <person name="Salamov A."/>
            <person name="Lipzen A."/>
            <person name="Mereny Z."/>
            <person name="Hegedus B."/>
            <person name="Baldrian P."/>
            <person name="Stursova M."/>
            <person name="Weitz H."/>
            <person name="Taylor A."/>
            <person name="Grigoriev I.V."/>
            <person name="Nagy L.G."/>
            <person name="Martin F."/>
            <person name="Kauserud H."/>
        </authorList>
    </citation>
    <scope>NUCLEOTIDE SEQUENCE</scope>
    <source>
        <strain evidence="2">CBHHK182m</strain>
    </source>
</reference>
<name>A0AAD7MVS5_9AGAR</name>
<protein>
    <submittedName>
        <fullName evidence="2">Uncharacterized protein</fullName>
    </submittedName>
</protein>
<feature type="region of interest" description="Disordered" evidence="1">
    <location>
        <begin position="346"/>
        <end position="391"/>
    </location>
</feature>
<proteinExistence type="predicted"/>
<gene>
    <name evidence="2" type="ORF">B0H16DRAFT_1467243</name>
</gene>
<feature type="compositionally biased region" description="Basic and acidic residues" evidence="1">
    <location>
        <begin position="28"/>
        <end position="40"/>
    </location>
</feature>
<feature type="region of interest" description="Disordered" evidence="1">
    <location>
        <begin position="436"/>
        <end position="463"/>
    </location>
</feature>
<organism evidence="2 3">
    <name type="scientific">Mycena metata</name>
    <dbReference type="NCBI Taxonomy" id="1033252"/>
    <lineage>
        <taxon>Eukaryota</taxon>
        <taxon>Fungi</taxon>
        <taxon>Dikarya</taxon>
        <taxon>Basidiomycota</taxon>
        <taxon>Agaricomycotina</taxon>
        <taxon>Agaricomycetes</taxon>
        <taxon>Agaricomycetidae</taxon>
        <taxon>Agaricales</taxon>
        <taxon>Marasmiineae</taxon>
        <taxon>Mycenaceae</taxon>
        <taxon>Mycena</taxon>
    </lineage>
</organism>
<evidence type="ECO:0000313" key="2">
    <source>
        <dbReference type="EMBL" id="KAJ7735185.1"/>
    </source>
</evidence>
<keyword evidence="3" id="KW-1185">Reference proteome</keyword>
<feature type="compositionally biased region" description="Low complexity" evidence="1">
    <location>
        <begin position="41"/>
        <end position="60"/>
    </location>
</feature>
<comment type="caution">
    <text evidence="2">The sequence shown here is derived from an EMBL/GenBank/DDBJ whole genome shotgun (WGS) entry which is preliminary data.</text>
</comment>
<sequence length="613" mass="65725">MPPPVPRLSFACFRSLWYLAAHEGRTNTKSDWTKNADDASSKSGGTSPSPSRPATSSPFPSTRRALCLLLIILPPGQGKGQGRKGARAGRKGDHAMTTFPHAQPATPHPIWPNSCLKLATLQGRYSAYTPLETLSLFRHLALNIVVSSSYGFQLDAIRKWALEDEEGLTISKARYFDLSRRSPTLDSDKIMAEVVSTSCVYEMPAKAPLPPSPRRPSWHPPHRTSSRPSRASLISRASSSAPSCFSAFPKTPKSCTCCHLQVPNGATMPGATSSRNTSRVPGTDTTLYLLSYSLWELPHRQNEIDIRAAFPISTARVPQHLYQGALGSPSVGTAHASSLHPHAANSQFAGAEDAVRARLTSRRQAATPSPEAFFPSADCPRAAGSKADGGGEGVARMASHMMRIIIVSRSTDRYSFDAEDGVCAPPARTIVSMHRDPRARDVPPERWLPSYVPGSKDGGGGGVARMASRRMPFRTGSSLAHIIMRVVLVAVMFPAAMECTLCACPRATSSSSPPLSLPRPTWSPDEQCLTLSSRDGYCTLVTFDEILPTHHTQQAALQLQIAAQHSAPILHASSSHSHTSGSGSQMGGSRKCLLEPLTPGARRVSMGTGSGTL</sequence>
<evidence type="ECO:0000313" key="3">
    <source>
        <dbReference type="Proteomes" id="UP001215598"/>
    </source>
</evidence>
<evidence type="ECO:0000256" key="1">
    <source>
        <dbReference type="SAM" id="MobiDB-lite"/>
    </source>
</evidence>
<accession>A0AAD7MVS5</accession>
<feature type="region of interest" description="Disordered" evidence="1">
    <location>
        <begin position="570"/>
        <end position="613"/>
    </location>
</feature>
<feature type="region of interest" description="Disordered" evidence="1">
    <location>
        <begin position="206"/>
        <end position="232"/>
    </location>
</feature>